<dbReference type="PANTHER" id="PTHR42090">
    <property type="match status" value="1"/>
</dbReference>
<dbReference type="Proteomes" id="UP000243797">
    <property type="component" value="Unassembled WGS sequence"/>
</dbReference>
<organism evidence="2 3">
    <name type="scientific">Sphaceloma murrayae</name>
    <dbReference type="NCBI Taxonomy" id="2082308"/>
    <lineage>
        <taxon>Eukaryota</taxon>
        <taxon>Fungi</taxon>
        <taxon>Dikarya</taxon>
        <taxon>Ascomycota</taxon>
        <taxon>Pezizomycotina</taxon>
        <taxon>Dothideomycetes</taxon>
        <taxon>Dothideomycetidae</taxon>
        <taxon>Myriangiales</taxon>
        <taxon>Elsinoaceae</taxon>
        <taxon>Sphaceloma</taxon>
    </lineage>
</organism>
<keyword evidence="3" id="KW-1185">Reference proteome</keyword>
<feature type="compositionally biased region" description="Basic and acidic residues" evidence="1">
    <location>
        <begin position="32"/>
        <end position="48"/>
    </location>
</feature>
<name>A0A2K1R3T1_9PEZI</name>
<dbReference type="PANTHER" id="PTHR42090:SF1">
    <property type="match status" value="1"/>
</dbReference>
<dbReference type="EMBL" id="NKHZ01000001">
    <property type="protein sequence ID" value="PNS21938.1"/>
    <property type="molecule type" value="Genomic_DNA"/>
</dbReference>
<reference evidence="2 3" key="1">
    <citation type="submission" date="2017-06" db="EMBL/GenBank/DDBJ databases">
        <title>Draft genome sequence of a variant of Elsinoe murrayae.</title>
        <authorList>
            <person name="Cheng Q."/>
        </authorList>
    </citation>
    <scope>NUCLEOTIDE SEQUENCE [LARGE SCALE GENOMIC DNA]</scope>
    <source>
        <strain evidence="2 3">CQ-2017a</strain>
    </source>
</reference>
<dbReference type="InParanoid" id="A0A2K1R3T1"/>
<feature type="region of interest" description="Disordered" evidence="1">
    <location>
        <begin position="18"/>
        <end position="146"/>
    </location>
</feature>
<evidence type="ECO:0000313" key="2">
    <source>
        <dbReference type="EMBL" id="PNS21938.1"/>
    </source>
</evidence>
<sequence length="146" mass="15520">MSYRAALRSMRPLYRPTPIHIRPFTKTTHLAARKDTMGKDDLKPEGNEYSKSASDGEAADDTAFDPKQTRPEEQLESAEADSGKGNPLDASPANAEISKPRKGTEGGPESSSAQSGQGPSDRQRSSGGSGTGSDYKGGEGKRYDGK</sequence>
<dbReference type="STRING" id="2082308.A0A2K1R3T1"/>
<feature type="compositionally biased region" description="Basic and acidic residues" evidence="1">
    <location>
        <begin position="136"/>
        <end position="146"/>
    </location>
</feature>
<evidence type="ECO:0000313" key="3">
    <source>
        <dbReference type="Proteomes" id="UP000243797"/>
    </source>
</evidence>
<evidence type="ECO:0000256" key="1">
    <source>
        <dbReference type="SAM" id="MobiDB-lite"/>
    </source>
</evidence>
<protein>
    <submittedName>
        <fullName evidence="2">Uncharacterized protein</fullName>
    </submittedName>
</protein>
<accession>A0A2K1R3T1</accession>
<dbReference type="OrthoDB" id="4220319at2759"/>
<dbReference type="AlphaFoldDB" id="A0A2K1R3T1"/>
<gene>
    <name evidence="2" type="ORF">CAC42_536</name>
</gene>
<comment type="caution">
    <text evidence="2">The sequence shown here is derived from an EMBL/GenBank/DDBJ whole genome shotgun (WGS) entry which is preliminary data.</text>
</comment>
<proteinExistence type="predicted"/>